<evidence type="ECO:0000256" key="5">
    <source>
        <dbReference type="ARBA" id="ARBA00022833"/>
    </source>
</evidence>
<gene>
    <name evidence="12" type="ORF">LTR91_020760</name>
</gene>
<feature type="region of interest" description="Disordered" evidence="10">
    <location>
        <begin position="331"/>
        <end position="350"/>
    </location>
</feature>
<comment type="caution">
    <text evidence="12">The sequence shown here is derived from an EMBL/GenBank/DDBJ whole genome shotgun (WGS) entry which is preliminary data.</text>
</comment>
<evidence type="ECO:0000313" key="13">
    <source>
        <dbReference type="Proteomes" id="UP001175353"/>
    </source>
</evidence>
<evidence type="ECO:0000256" key="10">
    <source>
        <dbReference type="SAM" id="MobiDB-lite"/>
    </source>
</evidence>
<keyword evidence="3" id="KW-0677">Repeat</keyword>
<protein>
    <recommendedName>
        <fullName evidence="11">C2H2-type domain-containing protein</fullName>
    </recommendedName>
</protein>
<keyword evidence="13" id="KW-1185">Reference proteome</keyword>
<name>A0AAN6K0R0_9PEZI</name>
<evidence type="ECO:0000256" key="2">
    <source>
        <dbReference type="ARBA" id="ARBA00022723"/>
    </source>
</evidence>
<dbReference type="PROSITE" id="PS50157">
    <property type="entry name" value="ZINC_FINGER_C2H2_2"/>
    <property type="match status" value="2"/>
</dbReference>
<dbReference type="GO" id="GO:0008270">
    <property type="term" value="F:zinc ion binding"/>
    <property type="evidence" value="ECO:0007669"/>
    <property type="project" value="UniProtKB-KW"/>
</dbReference>
<keyword evidence="2" id="KW-0479">Metal-binding</keyword>
<organism evidence="12 13">
    <name type="scientific">Friedmanniomyces endolithicus</name>
    <dbReference type="NCBI Taxonomy" id="329885"/>
    <lineage>
        <taxon>Eukaryota</taxon>
        <taxon>Fungi</taxon>
        <taxon>Dikarya</taxon>
        <taxon>Ascomycota</taxon>
        <taxon>Pezizomycotina</taxon>
        <taxon>Dothideomycetes</taxon>
        <taxon>Dothideomycetidae</taxon>
        <taxon>Mycosphaerellales</taxon>
        <taxon>Teratosphaeriaceae</taxon>
        <taxon>Friedmanniomyces</taxon>
    </lineage>
</organism>
<dbReference type="Pfam" id="PF00096">
    <property type="entry name" value="zf-C2H2"/>
    <property type="match status" value="1"/>
</dbReference>
<dbReference type="GO" id="GO:0006357">
    <property type="term" value="P:regulation of transcription by RNA polymerase II"/>
    <property type="evidence" value="ECO:0007669"/>
    <property type="project" value="TreeGrafter"/>
</dbReference>
<dbReference type="PANTHER" id="PTHR46179:SF13">
    <property type="entry name" value="C2H2-TYPE DOMAIN-CONTAINING PROTEIN"/>
    <property type="match status" value="1"/>
</dbReference>
<dbReference type="InterPro" id="IPR013087">
    <property type="entry name" value="Znf_C2H2_type"/>
</dbReference>
<feature type="domain" description="C2H2-type" evidence="11">
    <location>
        <begin position="280"/>
        <end position="307"/>
    </location>
</feature>
<dbReference type="PROSITE" id="PS00028">
    <property type="entry name" value="ZINC_FINGER_C2H2_1"/>
    <property type="match status" value="1"/>
</dbReference>
<dbReference type="Proteomes" id="UP001175353">
    <property type="component" value="Unassembled WGS sequence"/>
</dbReference>
<dbReference type="SUPFAM" id="SSF57667">
    <property type="entry name" value="beta-beta-alpha zinc fingers"/>
    <property type="match status" value="1"/>
</dbReference>
<feature type="domain" description="C2H2-type" evidence="11">
    <location>
        <begin position="310"/>
        <end position="340"/>
    </location>
</feature>
<evidence type="ECO:0000256" key="4">
    <source>
        <dbReference type="ARBA" id="ARBA00022771"/>
    </source>
</evidence>
<comment type="subcellular location">
    <subcellularLocation>
        <location evidence="1">Nucleus</location>
    </subcellularLocation>
</comment>
<proteinExistence type="predicted"/>
<reference evidence="12" key="1">
    <citation type="submission" date="2023-06" db="EMBL/GenBank/DDBJ databases">
        <title>Black Yeasts Isolated from many extreme environments.</title>
        <authorList>
            <person name="Coleine C."/>
            <person name="Stajich J.E."/>
            <person name="Selbmann L."/>
        </authorList>
    </citation>
    <scope>NUCLEOTIDE SEQUENCE</scope>
    <source>
        <strain evidence="12">CCFEE 5200</strain>
    </source>
</reference>
<keyword evidence="6" id="KW-0805">Transcription regulation</keyword>
<feature type="compositionally biased region" description="Polar residues" evidence="10">
    <location>
        <begin position="1"/>
        <end position="11"/>
    </location>
</feature>
<evidence type="ECO:0000256" key="1">
    <source>
        <dbReference type="ARBA" id="ARBA00004123"/>
    </source>
</evidence>
<dbReference type="InterPro" id="IPR051061">
    <property type="entry name" value="Zinc_finger_trans_reg"/>
</dbReference>
<evidence type="ECO:0000256" key="6">
    <source>
        <dbReference type="ARBA" id="ARBA00023015"/>
    </source>
</evidence>
<keyword evidence="4 9" id="KW-0863">Zinc-finger</keyword>
<evidence type="ECO:0000256" key="9">
    <source>
        <dbReference type="PROSITE-ProRule" id="PRU00042"/>
    </source>
</evidence>
<evidence type="ECO:0000256" key="8">
    <source>
        <dbReference type="ARBA" id="ARBA00023242"/>
    </source>
</evidence>
<dbReference type="GO" id="GO:0005634">
    <property type="term" value="C:nucleus"/>
    <property type="evidence" value="ECO:0007669"/>
    <property type="project" value="UniProtKB-SubCell"/>
</dbReference>
<evidence type="ECO:0000256" key="7">
    <source>
        <dbReference type="ARBA" id="ARBA00023163"/>
    </source>
</evidence>
<keyword evidence="7" id="KW-0804">Transcription</keyword>
<dbReference type="AlphaFoldDB" id="A0AAN6K0R0"/>
<accession>A0AAN6K0R0</accession>
<sequence>MAYYSVPSQEKASALTDRRSKSVPTQPALADPPQTRSAYPYIQSGHQDQPAALVWQLSNLEPFRQGSTLTAATASTAEGFYHDSNNTAQPFSAPFPWPSELTASLHLPYEAEGVPEQSWFPAFDTWSTVSPAATVWQSATATPWTYRPSPSLSSYSASPHPSAMSSPAYSEGYARNVGSPMIKLEEPPESATPFPNGLPATISPGHLYSMASRESAMRPPTLPWRPIATPFVPSSSTDFKPALSQRRPANRKAFSCNDVRAIARESRHRREYTKPEEAVCSCQTCGKVFQRHYNLKAHMETHDPARAQPHICLYPDCDKRFVRRTDLLRHEQSTRRRRLPQTPGGQEAHVQGSRGVVYTLIAETIVRAEMSWSNSCIGGGRGRTMADCGLRYYRYAKEKECVLHQAWSFWLSRRLATLRS</sequence>
<dbReference type="SMART" id="SM00355">
    <property type="entry name" value="ZnF_C2H2"/>
    <property type="match status" value="2"/>
</dbReference>
<dbReference type="EMBL" id="JAUJLE010000350">
    <property type="protein sequence ID" value="KAK0959567.1"/>
    <property type="molecule type" value="Genomic_DNA"/>
</dbReference>
<evidence type="ECO:0000256" key="3">
    <source>
        <dbReference type="ARBA" id="ARBA00022737"/>
    </source>
</evidence>
<dbReference type="FunFam" id="3.30.160.60:FF:000100">
    <property type="entry name" value="Zinc finger 45-like"/>
    <property type="match status" value="1"/>
</dbReference>
<feature type="region of interest" description="Disordered" evidence="10">
    <location>
        <begin position="1"/>
        <end position="43"/>
    </location>
</feature>
<keyword evidence="5" id="KW-0862">Zinc</keyword>
<dbReference type="Gene3D" id="3.30.160.60">
    <property type="entry name" value="Classic Zinc Finger"/>
    <property type="match status" value="2"/>
</dbReference>
<dbReference type="InterPro" id="IPR036236">
    <property type="entry name" value="Znf_C2H2_sf"/>
</dbReference>
<keyword evidence="8" id="KW-0539">Nucleus</keyword>
<dbReference type="PANTHER" id="PTHR46179">
    <property type="entry name" value="ZINC FINGER PROTEIN"/>
    <property type="match status" value="1"/>
</dbReference>
<evidence type="ECO:0000259" key="11">
    <source>
        <dbReference type="PROSITE" id="PS50157"/>
    </source>
</evidence>
<evidence type="ECO:0000313" key="12">
    <source>
        <dbReference type="EMBL" id="KAK0959567.1"/>
    </source>
</evidence>